<evidence type="ECO:0000313" key="2">
    <source>
        <dbReference type="Proteomes" id="UP000265703"/>
    </source>
</evidence>
<dbReference type="Proteomes" id="UP000265703">
    <property type="component" value="Unassembled WGS sequence"/>
</dbReference>
<proteinExistence type="predicted"/>
<accession>A0A397TLG1</accession>
<dbReference type="EMBL" id="QKYT01000011">
    <property type="protein sequence ID" value="RIA98818.1"/>
    <property type="molecule type" value="Genomic_DNA"/>
</dbReference>
<reference evidence="1 2" key="1">
    <citation type="submission" date="2018-06" db="EMBL/GenBank/DDBJ databases">
        <title>Comparative genomics reveals the genomic features of Rhizophagus irregularis, R. cerebriforme, R. diaphanum and Gigaspora rosea, and their symbiotic lifestyle signature.</title>
        <authorList>
            <person name="Morin E."/>
            <person name="San Clemente H."/>
            <person name="Chen E.C.H."/>
            <person name="De La Providencia I."/>
            <person name="Hainaut M."/>
            <person name="Kuo A."/>
            <person name="Kohler A."/>
            <person name="Murat C."/>
            <person name="Tang N."/>
            <person name="Roy S."/>
            <person name="Loubradou J."/>
            <person name="Henrissat B."/>
            <person name="Grigoriev I.V."/>
            <person name="Corradi N."/>
            <person name="Roux C."/>
            <person name="Martin F.M."/>
        </authorList>
    </citation>
    <scope>NUCLEOTIDE SEQUENCE [LARGE SCALE GENOMIC DNA]</scope>
    <source>
        <strain evidence="1 2">DAOM 227022</strain>
    </source>
</reference>
<evidence type="ECO:0008006" key="3">
    <source>
        <dbReference type="Google" id="ProtNLM"/>
    </source>
</evidence>
<dbReference type="Gene3D" id="1.10.30.10">
    <property type="entry name" value="High mobility group box domain"/>
    <property type="match status" value="1"/>
</dbReference>
<dbReference type="AlphaFoldDB" id="A0A397TLG1"/>
<evidence type="ECO:0000313" key="1">
    <source>
        <dbReference type="EMBL" id="RIA98818.1"/>
    </source>
</evidence>
<gene>
    <name evidence="1" type="ORF">C1645_800995</name>
</gene>
<dbReference type="OrthoDB" id="2377874at2759"/>
<name>A0A397TLG1_9GLOM</name>
<organism evidence="1 2">
    <name type="scientific">Glomus cerebriforme</name>
    <dbReference type="NCBI Taxonomy" id="658196"/>
    <lineage>
        <taxon>Eukaryota</taxon>
        <taxon>Fungi</taxon>
        <taxon>Fungi incertae sedis</taxon>
        <taxon>Mucoromycota</taxon>
        <taxon>Glomeromycotina</taxon>
        <taxon>Glomeromycetes</taxon>
        <taxon>Glomerales</taxon>
        <taxon>Glomeraceae</taxon>
        <taxon>Glomus</taxon>
    </lineage>
</organism>
<keyword evidence="2" id="KW-1185">Reference proteome</keyword>
<comment type="caution">
    <text evidence="1">The sequence shown here is derived from an EMBL/GenBank/DDBJ whole genome shotgun (WGS) entry which is preliminary data.</text>
</comment>
<protein>
    <recommendedName>
        <fullName evidence="3">HMG box domain-containing protein</fullName>
    </recommendedName>
</protein>
<sequence>MSHQLKNINSNPSRAYGLINSSIDIQLIRPPFPPTIDPKDLIKKSRDGVYIKAPNAFIIYRKLFIESSRREGHFLPMTVISAMTSQSWEQESEMVKNEYKRIAKAAFDYRKELIPKPKQRRKREKWNIISFENTSSVKNNSSNDNKLLQNDEQNKIPSTTNELNQFIQENPFDFTQYLTPSSSEISYQNTLFEMENLLEFQNFYTSLDLSINNLNSTELLNEQPFDLISSDLTTNEYFESQIQDEIQNYQQTELELETYINNIDIDNLEISEFITTGFNNTSNLSFDISNDESHNEFNDPPSFSEMNFDYSFLM</sequence>
<dbReference type="InterPro" id="IPR036910">
    <property type="entry name" value="HMG_box_dom_sf"/>
</dbReference>
<dbReference type="SUPFAM" id="SSF47095">
    <property type="entry name" value="HMG-box"/>
    <property type="match status" value="1"/>
</dbReference>